<reference evidence="3 4" key="1">
    <citation type="submission" date="2019-05" db="EMBL/GenBank/DDBJ databases">
        <title>Emergence of the Ug99 lineage of the wheat stem rust pathogen through somatic hybridization.</title>
        <authorList>
            <person name="Li F."/>
            <person name="Upadhyaya N.M."/>
            <person name="Sperschneider J."/>
            <person name="Matny O."/>
            <person name="Nguyen-Phuc H."/>
            <person name="Mago R."/>
            <person name="Raley C."/>
            <person name="Miller M.E."/>
            <person name="Silverstein K.A.T."/>
            <person name="Henningsen E."/>
            <person name="Hirsch C.D."/>
            <person name="Visser B."/>
            <person name="Pretorius Z.A."/>
            <person name="Steffenson B.J."/>
            <person name="Schwessinger B."/>
            <person name="Dodds P.N."/>
            <person name="Figueroa M."/>
        </authorList>
    </citation>
    <scope>NUCLEOTIDE SEQUENCE [LARGE SCALE GENOMIC DNA]</scope>
    <source>
        <strain evidence="1">21-0</strain>
        <strain evidence="2 4">Ug99</strain>
    </source>
</reference>
<organism evidence="2 4">
    <name type="scientific">Puccinia graminis f. sp. tritici</name>
    <dbReference type="NCBI Taxonomy" id="56615"/>
    <lineage>
        <taxon>Eukaryota</taxon>
        <taxon>Fungi</taxon>
        <taxon>Dikarya</taxon>
        <taxon>Basidiomycota</taxon>
        <taxon>Pucciniomycotina</taxon>
        <taxon>Pucciniomycetes</taxon>
        <taxon>Pucciniales</taxon>
        <taxon>Pucciniaceae</taxon>
        <taxon>Puccinia</taxon>
    </lineage>
</organism>
<dbReference type="AlphaFoldDB" id="A0A5B0PBW5"/>
<dbReference type="EMBL" id="VDEP01000343">
    <property type="protein sequence ID" value="KAA1099065.1"/>
    <property type="molecule type" value="Genomic_DNA"/>
</dbReference>
<evidence type="ECO:0000313" key="2">
    <source>
        <dbReference type="EMBL" id="KAA1099065.1"/>
    </source>
</evidence>
<protein>
    <submittedName>
        <fullName evidence="2">Uncharacterized protein</fullName>
    </submittedName>
</protein>
<sequence length="129" mass="14740">MRSQEDWAHHIRHRCSTRTIIAAFSYLFKSDSGARPGLLLDDLKLKPSSVERRGSSDPKARTFAIVFFFSTPVLDPDCFRLRLFLKLMTSLTVHLSAFSLAEDRALFLFRFRPLTAVGTHCSNRKNLGH</sequence>
<comment type="caution">
    <text evidence="2">The sequence shown here is derived from an EMBL/GenBank/DDBJ whole genome shotgun (WGS) entry which is preliminary data.</text>
</comment>
<dbReference type="EMBL" id="VSWC01000067">
    <property type="protein sequence ID" value="KAA1096189.1"/>
    <property type="molecule type" value="Genomic_DNA"/>
</dbReference>
<accession>A0A5B0PBW5</accession>
<dbReference type="Proteomes" id="UP000324748">
    <property type="component" value="Unassembled WGS sequence"/>
</dbReference>
<dbReference type="Proteomes" id="UP000325313">
    <property type="component" value="Unassembled WGS sequence"/>
</dbReference>
<evidence type="ECO:0000313" key="1">
    <source>
        <dbReference type="EMBL" id="KAA1096189.1"/>
    </source>
</evidence>
<gene>
    <name evidence="1" type="ORF">PGT21_007736</name>
    <name evidence="2" type="ORF">PGTUg99_012175</name>
</gene>
<name>A0A5B0PBW5_PUCGR</name>
<evidence type="ECO:0000313" key="3">
    <source>
        <dbReference type="Proteomes" id="UP000324748"/>
    </source>
</evidence>
<keyword evidence="3" id="KW-1185">Reference proteome</keyword>
<proteinExistence type="predicted"/>
<evidence type="ECO:0000313" key="4">
    <source>
        <dbReference type="Proteomes" id="UP000325313"/>
    </source>
</evidence>